<reference evidence="2" key="1">
    <citation type="submission" date="2017-09" db="EMBL/GenBank/DDBJ databases">
        <authorList>
            <person name="Varghese N."/>
            <person name="Submissions S."/>
        </authorList>
    </citation>
    <scope>NUCLEOTIDE SEQUENCE [LARGE SCALE GENOMIC DNA]</scope>
    <source>
        <strain evidence="2">CGMCC 1.12641</strain>
    </source>
</reference>
<dbReference type="OrthoDB" id="1363589at2"/>
<organism evidence="1 2">
    <name type="scientific">Salinimicrobium sediminis</name>
    <dbReference type="NCBI Taxonomy" id="1343891"/>
    <lineage>
        <taxon>Bacteria</taxon>
        <taxon>Pseudomonadati</taxon>
        <taxon>Bacteroidota</taxon>
        <taxon>Flavobacteriia</taxon>
        <taxon>Flavobacteriales</taxon>
        <taxon>Flavobacteriaceae</taxon>
        <taxon>Salinimicrobium</taxon>
    </lineage>
</organism>
<sequence>MDWREIDKAAIFTGKDENGNRYLSQFLKDYKDTFHPDMINAGCSKCLEDYYQKFIKHLSTMSKKDTNSGYKLRAKYNGIPLEFGSPVQVSNANLTDELAQKLLKNHPAGEDLFETIPEGNEPAEKTRLEELKDMKRPELDKLAETLELNPKDYSNKDLISEAIEQKEIANLEVKE</sequence>
<gene>
    <name evidence="1" type="ORF">SAMN06296241_1358</name>
</gene>
<dbReference type="AlphaFoldDB" id="A0A285X389"/>
<protein>
    <submittedName>
        <fullName evidence="1">Uncharacterized protein</fullName>
    </submittedName>
</protein>
<accession>A0A285X389</accession>
<evidence type="ECO:0000313" key="2">
    <source>
        <dbReference type="Proteomes" id="UP000219193"/>
    </source>
</evidence>
<dbReference type="Proteomes" id="UP000219193">
    <property type="component" value="Unassembled WGS sequence"/>
</dbReference>
<proteinExistence type="predicted"/>
<dbReference type="EMBL" id="OCMF01000001">
    <property type="protein sequence ID" value="SOC79821.1"/>
    <property type="molecule type" value="Genomic_DNA"/>
</dbReference>
<keyword evidence="2" id="KW-1185">Reference proteome</keyword>
<dbReference type="RefSeq" id="WP_097055523.1">
    <property type="nucleotide sequence ID" value="NZ_OCMF01000001.1"/>
</dbReference>
<name>A0A285X389_9FLAO</name>
<evidence type="ECO:0000313" key="1">
    <source>
        <dbReference type="EMBL" id="SOC79821.1"/>
    </source>
</evidence>